<dbReference type="AlphaFoldDB" id="A0AAU8JBA6"/>
<dbReference type="PROSITE" id="PS51257">
    <property type="entry name" value="PROKAR_LIPOPROTEIN"/>
    <property type="match status" value="1"/>
</dbReference>
<name>A0AAU8JBA6_9CYAN</name>
<evidence type="ECO:0000256" key="1">
    <source>
        <dbReference type="SAM" id="Phobius"/>
    </source>
</evidence>
<dbReference type="EMBL" id="CP159837">
    <property type="protein sequence ID" value="XCM36012.1"/>
    <property type="molecule type" value="Genomic_DNA"/>
</dbReference>
<keyword evidence="1" id="KW-0812">Transmembrane</keyword>
<feature type="transmembrane region" description="Helical" evidence="1">
    <location>
        <begin position="12"/>
        <end position="39"/>
    </location>
</feature>
<accession>A0AAU8JBA6</accession>
<keyword evidence="1" id="KW-0472">Membrane</keyword>
<reference evidence="2" key="1">
    <citation type="submission" date="2024-07" db="EMBL/GenBank/DDBJ databases">
        <authorList>
            <person name="Kim Y.J."/>
            <person name="Jeong J.Y."/>
        </authorList>
    </citation>
    <scope>NUCLEOTIDE SEQUENCE</scope>
    <source>
        <strain evidence="2">GIHE-MW2</strain>
    </source>
</reference>
<organism evidence="2">
    <name type="scientific">Planktothricoides raciborskii GIHE-MW2</name>
    <dbReference type="NCBI Taxonomy" id="2792601"/>
    <lineage>
        <taxon>Bacteria</taxon>
        <taxon>Bacillati</taxon>
        <taxon>Cyanobacteriota</taxon>
        <taxon>Cyanophyceae</taxon>
        <taxon>Oscillatoriophycideae</taxon>
        <taxon>Oscillatoriales</taxon>
        <taxon>Oscillatoriaceae</taxon>
        <taxon>Planktothricoides</taxon>
    </lineage>
</organism>
<evidence type="ECO:0000313" key="2">
    <source>
        <dbReference type="EMBL" id="XCM36012.1"/>
    </source>
</evidence>
<keyword evidence="1" id="KW-1133">Transmembrane helix</keyword>
<gene>
    <name evidence="2" type="ORF">ABWT76_004737</name>
</gene>
<protein>
    <submittedName>
        <fullName evidence="2">Uncharacterized protein</fullName>
    </submittedName>
</protein>
<sequence length="64" mass="7137">MLRPPQYICIKDIILLVVGCWLLVVGCWLLVVGCCLLLVGCWVGAKHIAFGMALLTAQTIYRFK</sequence>
<proteinExistence type="predicted"/>